<organism evidence="1 2">
    <name type="scientific">Tremella mesenterica</name>
    <name type="common">Jelly fungus</name>
    <dbReference type="NCBI Taxonomy" id="5217"/>
    <lineage>
        <taxon>Eukaryota</taxon>
        <taxon>Fungi</taxon>
        <taxon>Dikarya</taxon>
        <taxon>Basidiomycota</taxon>
        <taxon>Agaricomycotina</taxon>
        <taxon>Tremellomycetes</taxon>
        <taxon>Tremellales</taxon>
        <taxon>Tremellaceae</taxon>
        <taxon>Tremella</taxon>
    </lineage>
</organism>
<dbReference type="AlphaFoldDB" id="A0A4Q1BGE6"/>
<dbReference type="InParanoid" id="A0A4Q1BGE6"/>
<dbReference type="EMBL" id="SDIL01000098">
    <property type="protein sequence ID" value="RXK36403.1"/>
    <property type="molecule type" value="Genomic_DNA"/>
</dbReference>
<evidence type="ECO:0000313" key="2">
    <source>
        <dbReference type="Proteomes" id="UP000289152"/>
    </source>
</evidence>
<comment type="caution">
    <text evidence="1">The sequence shown here is derived from an EMBL/GenBank/DDBJ whole genome shotgun (WGS) entry which is preliminary data.</text>
</comment>
<keyword evidence="2" id="KW-1185">Reference proteome</keyword>
<dbReference type="VEuPathDB" id="FungiDB:TREMEDRAFT_61188"/>
<protein>
    <submittedName>
        <fullName evidence="1">Uncharacterized protein</fullName>
    </submittedName>
</protein>
<dbReference type="Proteomes" id="UP000289152">
    <property type="component" value="Unassembled WGS sequence"/>
</dbReference>
<proteinExistence type="predicted"/>
<evidence type="ECO:0000313" key="1">
    <source>
        <dbReference type="EMBL" id="RXK36403.1"/>
    </source>
</evidence>
<reference evidence="1 2" key="1">
    <citation type="submission" date="2016-06" db="EMBL/GenBank/DDBJ databases">
        <title>Evolution of pathogenesis and genome organization in the Tremellales.</title>
        <authorList>
            <person name="Cuomo C."/>
            <person name="Litvintseva A."/>
            <person name="Heitman J."/>
            <person name="Chen Y."/>
            <person name="Sun S."/>
            <person name="Springer D."/>
            <person name="Dromer F."/>
            <person name="Young S."/>
            <person name="Zeng Q."/>
            <person name="Chapman S."/>
            <person name="Gujja S."/>
            <person name="Saif S."/>
            <person name="Birren B."/>
        </authorList>
    </citation>
    <scope>NUCLEOTIDE SEQUENCE [LARGE SCALE GENOMIC DNA]</scope>
    <source>
        <strain evidence="1 2">ATCC 28783</strain>
    </source>
</reference>
<gene>
    <name evidence="1" type="ORF">M231_06305</name>
</gene>
<accession>A0A4Q1BGE6</accession>
<sequence length="213" mass="23832">MSRDFVAVLCRKTKRIVRKDLFVEDGMISDPQYVPIEYPIKPDSLSQLLVRTTADHLIYLFEQGVDTAPDKPRASGEIQASDPTIARMEQIKTGGLPFLSYWMTRPPEAPFKDPVITMDSIYLSVQRAFDTFPEEVEKCKARGTDTTVDPQASSTGKETVFSVRFPYMALAAHLQTLSSETYPWVIPVISYVTAKGESLVKPATSLPPEQLPE</sequence>
<name>A0A4Q1BGE6_TREME</name>